<dbReference type="Proteomes" id="UP000060345">
    <property type="component" value="Chromosome 1"/>
</dbReference>
<keyword evidence="8" id="KW-1185">Reference proteome</keyword>
<evidence type="ECO:0000259" key="1">
    <source>
        <dbReference type="Pfam" id="PF12080"/>
    </source>
</evidence>
<reference evidence="5 7" key="1">
    <citation type="submission" date="2015-07" db="EMBL/GenBank/DDBJ databases">
        <authorList>
            <person name="Noorani M."/>
        </authorList>
    </citation>
    <scope>NUCLEOTIDE SEQUENCE [LARGE SCALE GENOMIC DNA]</scope>
    <source>
        <strain evidence="5 7">W1435</strain>
    </source>
</reference>
<dbReference type="RefSeq" id="WP_025078253.1">
    <property type="nucleotide sequence ID" value="NZ_BAKO01000011.1"/>
</dbReference>
<dbReference type="KEGG" id="pfus:ADJ77_05040"/>
<dbReference type="InterPro" id="IPR019859">
    <property type="entry name" value="Motility-assoc_prot_GldM"/>
</dbReference>
<dbReference type="EMBL" id="CP072370">
    <property type="protein sequence ID" value="QUB86807.1"/>
    <property type="molecule type" value="Genomic_DNA"/>
</dbReference>
<dbReference type="InterPro" id="IPR022720">
    <property type="entry name" value="Motility-assoc_prot_GldM_N"/>
</dbReference>
<dbReference type="Proteomes" id="UP000682005">
    <property type="component" value="Chromosome 1"/>
</dbReference>
<dbReference type="Pfam" id="PF12080">
    <property type="entry name" value="GldM_4th"/>
    <property type="match status" value="1"/>
</dbReference>
<dbReference type="STRING" id="1236517.ADJ77_05040"/>
<feature type="domain" description="Gliding motility-associated protein GldM C-terminal" evidence="1">
    <location>
        <begin position="417"/>
        <end position="528"/>
    </location>
</feature>
<gene>
    <name evidence="6" type="primary">gldM</name>
    <name evidence="5" type="ORF">ADJ77_05040</name>
    <name evidence="6" type="ORF">J5A51_12135</name>
</gene>
<feature type="domain" description="Gliding motility-associated protein GldM first immunoglobulin-like" evidence="3">
    <location>
        <begin position="223"/>
        <end position="313"/>
    </location>
</feature>
<dbReference type="InterPro" id="IPR048405">
    <property type="entry name" value="GldM_Ig-like-1"/>
</dbReference>
<evidence type="ECO:0000259" key="4">
    <source>
        <dbReference type="Pfam" id="PF21602"/>
    </source>
</evidence>
<evidence type="ECO:0000313" key="8">
    <source>
        <dbReference type="Proteomes" id="UP000682005"/>
    </source>
</evidence>
<protein>
    <submittedName>
        <fullName evidence="6">Gliding motility protein GldM</fullName>
    </submittedName>
    <submittedName>
        <fullName evidence="5">Gliding motility-associated protein GldM</fullName>
    </submittedName>
</protein>
<evidence type="ECO:0000259" key="3">
    <source>
        <dbReference type="Pfam" id="PF21601"/>
    </source>
</evidence>
<dbReference type="AlphaFoldDB" id="A0A0K1NJA8"/>
<organism evidence="5 7">
    <name type="scientific">Prevotella fusca JCM 17724</name>
    <dbReference type="NCBI Taxonomy" id="1236517"/>
    <lineage>
        <taxon>Bacteria</taxon>
        <taxon>Pseudomonadati</taxon>
        <taxon>Bacteroidota</taxon>
        <taxon>Bacteroidia</taxon>
        <taxon>Bacteroidales</taxon>
        <taxon>Prevotellaceae</taxon>
        <taxon>Prevotella</taxon>
    </lineage>
</organism>
<accession>A0A0K1NJA8</accession>
<evidence type="ECO:0000313" key="6">
    <source>
        <dbReference type="EMBL" id="QUB86807.1"/>
    </source>
</evidence>
<dbReference type="eggNOG" id="COG4219">
    <property type="taxonomic scope" value="Bacteria"/>
</dbReference>
<sequence>MAIKKRKISPRQKMINLMYIVLMAMLALNISTEVLNGFSVVEESLNRTTGNSSKENDAIFGELDQMMRKNPQKVKQWFMMASTVREMSDSLYNYAQSLKVAIVREADGENGDPLNIEGKDNIEAASYIMLNPANGQGHKLYKAINTYRARILQFVTDPRQKKIIESNLSTEVPRHSMGKNWEEYMFENMPVAAAVTLLSKLQSDVRYAEGEVLHTLVANVGLKDLRVNKLEAFVVPNQTRLYPGETMTAKMFMGAVDSTQQPQVYVNGQLIKGNQITVKAGAPGKHTLSGYILVKDLMGNVLRRNFSQDYWVTGGPQPKQYISPEGMQKVPPFDGMATIAADLMNVLYAGFDNPITISIPNTSQGDIQATMSGGSLVSRGGGHFIARPSAVGQPVTIAVSAKGRKIGEYQFRVRKLPDPSPYIAMGADRFKSGTLSKAVLMSAPGIHAAIDDGLLDIPFNVTSFRVVFFDNMGNAVPLASNGASFSAQQKEQFRQLSRNKRFYITNVVVHGPDGTTRTLNGRNMEVIVR</sequence>
<dbReference type="Pfam" id="PF12081">
    <property type="entry name" value="GldM_1st"/>
    <property type="match status" value="1"/>
</dbReference>
<evidence type="ECO:0000313" key="7">
    <source>
        <dbReference type="Proteomes" id="UP000060345"/>
    </source>
</evidence>
<name>A0A0K1NJA8_9BACT</name>
<dbReference type="OrthoDB" id="1490890at2"/>
<reference evidence="6 8" key="2">
    <citation type="submission" date="2021-03" db="EMBL/GenBank/DDBJ databases">
        <title>Human Oral Microbial Genomes.</title>
        <authorList>
            <person name="Johnston C.D."/>
            <person name="Chen T."/>
            <person name="Dewhirst F.E."/>
        </authorList>
    </citation>
    <scope>NUCLEOTIDE SEQUENCE [LARGE SCALE GENOMIC DNA]</scope>
    <source>
        <strain evidence="6 8">W1435</strain>
    </source>
</reference>
<evidence type="ECO:0000259" key="2">
    <source>
        <dbReference type="Pfam" id="PF12081"/>
    </source>
</evidence>
<proteinExistence type="predicted"/>
<evidence type="ECO:0000313" key="5">
    <source>
        <dbReference type="EMBL" id="AKU69182.1"/>
    </source>
</evidence>
<dbReference type="InterPro" id="IPR022719">
    <property type="entry name" value="Motility-assoc_prot_GldM_C"/>
</dbReference>
<dbReference type="EMBL" id="CP012074">
    <property type="protein sequence ID" value="AKU69182.1"/>
    <property type="molecule type" value="Genomic_DNA"/>
</dbReference>
<dbReference type="NCBIfam" id="TIGR03517">
    <property type="entry name" value="GldM_gliding"/>
    <property type="match status" value="1"/>
</dbReference>
<dbReference type="Pfam" id="PF21601">
    <property type="entry name" value="GldM_2nd"/>
    <property type="match status" value="1"/>
</dbReference>
<feature type="domain" description="Gliding motility-associated protein GldM N-terminal" evidence="2">
    <location>
        <begin position="33"/>
        <end position="218"/>
    </location>
</feature>
<dbReference type="InterPro" id="IPR048406">
    <property type="entry name" value="GldM_Ig-like-2"/>
</dbReference>
<feature type="domain" description="Gliding motility-associated protein GldM second immunoglobulin-like" evidence="4">
    <location>
        <begin position="336"/>
        <end position="414"/>
    </location>
</feature>
<dbReference type="Pfam" id="PF21602">
    <property type="entry name" value="GldM_3rd"/>
    <property type="match status" value="1"/>
</dbReference>